<dbReference type="InterPro" id="IPR003917">
    <property type="entry name" value="NADH_UbQ_OxRdtase_chain2"/>
</dbReference>
<keyword evidence="10 17" id="KW-0249">Electron transport</keyword>
<sequence>MRPIALTAFILSLIAGTTITLSSNHWLMAWIGLEINTLAIIPLMMYIPHPRSIEAAIKYFLTQSTASALILFSALNNAWLLGEWEISHSSILFSSTLTIALLTKLGLAPMHFWMPEVIQGIPLQIGMILSTWQKIAPMILLTQMAQSVNMYLLTMIGIISILVGGWGGMNQTQTRKILAYSSIGHMGWIVLICKFNPSLALFTFFIYIIMTTTLFYSFSLLSAIKISKLSTESSKTPTFLTMLMLTLLSLGGLPPLSGFSPKLLIVSELVKQNCHIFAAFCLLGALLALFYYLRLTYYMILTLPPTMTSYPTQWRQSCFDKSFLSVFISSSLLLLPILPFFFEN</sequence>
<evidence type="ECO:0000256" key="16">
    <source>
        <dbReference type="ARBA" id="ARBA00049551"/>
    </source>
</evidence>
<evidence type="ECO:0000259" key="19">
    <source>
        <dbReference type="Pfam" id="PF06444"/>
    </source>
</evidence>
<feature type="transmembrane region" description="Helical" evidence="17">
    <location>
        <begin position="59"/>
        <end position="80"/>
    </location>
</feature>
<feature type="transmembrane region" description="Helical" evidence="17">
    <location>
        <begin position="276"/>
        <end position="301"/>
    </location>
</feature>
<dbReference type="GO" id="GO:0008137">
    <property type="term" value="F:NADH dehydrogenase (ubiquinone) activity"/>
    <property type="evidence" value="ECO:0007669"/>
    <property type="project" value="UniProtKB-EC"/>
</dbReference>
<comment type="function">
    <text evidence="17">Core subunit of the mitochondrial membrane respiratory chain NADH dehydrogenase (Complex I) which catalyzes electron transfer from NADH through the respiratory chain, using ubiquinone as an electron acceptor. Essential for the catalytic activity and assembly of complex I.</text>
</comment>
<evidence type="ECO:0000256" key="7">
    <source>
        <dbReference type="ARBA" id="ARBA00022692"/>
    </source>
</evidence>
<evidence type="ECO:0000256" key="1">
    <source>
        <dbReference type="ARBA" id="ARBA00004448"/>
    </source>
</evidence>
<keyword evidence="11 17" id="KW-1133">Transmembrane helix</keyword>
<evidence type="ECO:0000256" key="4">
    <source>
        <dbReference type="ARBA" id="ARBA00021008"/>
    </source>
</evidence>
<geneLocation type="mitochondrion" evidence="20"/>
<evidence type="ECO:0000256" key="11">
    <source>
        <dbReference type="ARBA" id="ARBA00022989"/>
    </source>
</evidence>
<evidence type="ECO:0000256" key="5">
    <source>
        <dbReference type="ARBA" id="ARBA00022448"/>
    </source>
</evidence>
<evidence type="ECO:0000256" key="3">
    <source>
        <dbReference type="ARBA" id="ARBA00012944"/>
    </source>
</evidence>
<keyword evidence="7 17" id="KW-0812">Transmembrane</keyword>
<dbReference type="Pfam" id="PF06444">
    <property type="entry name" value="NADH_dehy_S2_C"/>
    <property type="match status" value="1"/>
</dbReference>
<evidence type="ECO:0000259" key="18">
    <source>
        <dbReference type="Pfam" id="PF00361"/>
    </source>
</evidence>
<dbReference type="PRINTS" id="PR01436">
    <property type="entry name" value="NADHDHGNASE2"/>
</dbReference>
<dbReference type="InterPro" id="IPR010933">
    <property type="entry name" value="NADH_DH_su2_C"/>
</dbReference>
<evidence type="ECO:0000256" key="9">
    <source>
        <dbReference type="ARBA" id="ARBA00022967"/>
    </source>
</evidence>
<protein>
    <recommendedName>
        <fullName evidence="4 17">NADH-ubiquinone oxidoreductase chain 2</fullName>
        <ecNumber evidence="3 17">7.1.1.2</ecNumber>
    </recommendedName>
</protein>
<keyword evidence="9 17" id="KW-1278">Translocase</keyword>
<accession>W0TIN3</accession>
<evidence type="ECO:0000313" key="20">
    <source>
        <dbReference type="EMBL" id="BAO42898.1"/>
    </source>
</evidence>
<keyword evidence="15 17" id="KW-0472">Membrane</keyword>
<evidence type="ECO:0000256" key="6">
    <source>
        <dbReference type="ARBA" id="ARBA00022660"/>
    </source>
</evidence>
<dbReference type="InterPro" id="IPR050175">
    <property type="entry name" value="Complex_I_Subunit_2"/>
</dbReference>
<feature type="transmembrane region" description="Helical" evidence="17">
    <location>
        <begin position="236"/>
        <end position="256"/>
    </location>
</feature>
<organism evidence="20">
    <name type="scientific">Hemisus marmoratus</name>
    <name type="common">mottled shovel-nosed frog</name>
    <dbReference type="NCBI Taxonomy" id="83971"/>
    <lineage>
        <taxon>Eukaryota</taxon>
        <taxon>Metazoa</taxon>
        <taxon>Chordata</taxon>
        <taxon>Craniata</taxon>
        <taxon>Vertebrata</taxon>
        <taxon>Euteleostomi</taxon>
        <taxon>Amphibia</taxon>
        <taxon>Batrachia</taxon>
        <taxon>Anura</taxon>
        <taxon>Neobatrachia</taxon>
        <taxon>Microhyloidea</taxon>
        <taxon>Hemisotidae</taxon>
        <taxon>Hemisus</taxon>
    </lineage>
</organism>
<keyword evidence="8 17" id="KW-0999">Mitochondrion inner membrane</keyword>
<comment type="similarity">
    <text evidence="2 17">Belongs to the complex I subunit 2 family.</text>
</comment>
<feature type="transmembrane region" description="Helical" evidence="17">
    <location>
        <begin position="148"/>
        <end position="166"/>
    </location>
</feature>
<dbReference type="InterPro" id="IPR001750">
    <property type="entry name" value="ND/Mrp_TM"/>
</dbReference>
<dbReference type="AlphaFoldDB" id="W0TIN3"/>
<evidence type="ECO:0000256" key="17">
    <source>
        <dbReference type="RuleBase" id="RU003403"/>
    </source>
</evidence>
<evidence type="ECO:0000256" key="15">
    <source>
        <dbReference type="ARBA" id="ARBA00023136"/>
    </source>
</evidence>
<evidence type="ECO:0000256" key="8">
    <source>
        <dbReference type="ARBA" id="ARBA00022792"/>
    </source>
</evidence>
<comment type="catalytic activity">
    <reaction evidence="16 17">
        <text>a ubiquinone + NADH + 5 H(+)(in) = a ubiquinol + NAD(+) + 4 H(+)(out)</text>
        <dbReference type="Rhea" id="RHEA:29091"/>
        <dbReference type="Rhea" id="RHEA-COMP:9565"/>
        <dbReference type="Rhea" id="RHEA-COMP:9566"/>
        <dbReference type="ChEBI" id="CHEBI:15378"/>
        <dbReference type="ChEBI" id="CHEBI:16389"/>
        <dbReference type="ChEBI" id="CHEBI:17976"/>
        <dbReference type="ChEBI" id="CHEBI:57540"/>
        <dbReference type="ChEBI" id="CHEBI:57945"/>
        <dbReference type="EC" id="7.1.1.2"/>
    </reaction>
</comment>
<dbReference type="GO" id="GO:0006120">
    <property type="term" value="P:mitochondrial electron transport, NADH to ubiquinone"/>
    <property type="evidence" value="ECO:0007669"/>
    <property type="project" value="InterPro"/>
</dbReference>
<evidence type="ECO:0000256" key="13">
    <source>
        <dbReference type="ARBA" id="ARBA00023075"/>
    </source>
</evidence>
<proteinExistence type="inferred from homology"/>
<evidence type="ECO:0000256" key="12">
    <source>
        <dbReference type="ARBA" id="ARBA00023027"/>
    </source>
</evidence>
<dbReference type="GO" id="GO:0005743">
    <property type="term" value="C:mitochondrial inner membrane"/>
    <property type="evidence" value="ECO:0007669"/>
    <property type="project" value="UniProtKB-SubCell"/>
</dbReference>
<evidence type="ECO:0000256" key="2">
    <source>
        <dbReference type="ARBA" id="ARBA00007012"/>
    </source>
</evidence>
<feature type="domain" description="NADH dehydrogenase subunit 2 C-terminal" evidence="19">
    <location>
        <begin position="289"/>
        <end position="341"/>
    </location>
</feature>
<keyword evidence="14 17" id="KW-0496">Mitochondrion</keyword>
<feature type="transmembrane region" description="Helical" evidence="17">
    <location>
        <begin position="204"/>
        <end position="224"/>
    </location>
</feature>
<keyword evidence="12 17" id="KW-0520">NAD</keyword>
<name>W0TIN3_9NEOB</name>
<dbReference type="PANTHER" id="PTHR46552">
    <property type="entry name" value="NADH-UBIQUINONE OXIDOREDUCTASE CHAIN 2"/>
    <property type="match status" value="1"/>
</dbReference>
<keyword evidence="13 17" id="KW-0830">Ubiquinone</keyword>
<comment type="subcellular location">
    <subcellularLocation>
        <location evidence="1 17">Mitochondrion inner membrane</location>
        <topology evidence="1 17">Multi-pass membrane protein</topology>
    </subcellularLocation>
</comment>
<dbReference type="EC" id="7.1.1.2" evidence="3 17"/>
<dbReference type="PANTHER" id="PTHR46552:SF1">
    <property type="entry name" value="NADH-UBIQUINONE OXIDOREDUCTASE CHAIN 2"/>
    <property type="match status" value="1"/>
</dbReference>
<feature type="domain" description="NADH:quinone oxidoreductase/Mrp antiporter transmembrane" evidence="18">
    <location>
        <begin position="23"/>
        <end position="286"/>
    </location>
</feature>
<keyword evidence="5" id="KW-0813">Transport</keyword>
<reference evidence="20" key="1">
    <citation type="journal article" date="2013" name="BMC Genomics">
        <title>Afrobatrachian mitochondrial genomes: genome reorganization, gene rearrangement mechanisms, and evolutionary trends of duplicated and rearranged genes.</title>
        <authorList>
            <person name="Kurabayashi A."/>
            <person name="Sumida M."/>
        </authorList>
    </citation>
    <scope>NUCLEOTIDE SEQUENCE</scope>
    <source>
        <strain evidence="20">No. B04</strain>
    </source>
</reference>
<feature type="transmembrane region" description="Helical" evidence="17">
    <location>
        <begin position="178"/>
        <end position="198"/>
    </location>
</feature>
<feature type="transmembrane region" description="Helical" evidence="17">
    <location>
        <begin position="26"/>
        <end position="47"/>
    </location>
</feature>
<feature type="transmembrane region" description="Helical" evidence="17">
    <location>
        <begin position="86"/>
        <end position="105"/>
    </location>
</feature>
<dbReference type="Pfam" id="PF00361">
    <property type="entry name" value="Proton_antipo_M"/>
    <property type="match status" value="1"/>
</dbReference>
<evidence type="ECO:0000256" key="10">
    <source>
        <dbReference type="ARBA" id="ARBA00022982"/>
    </source>
</evidence>
<gene>
    <name evidence="20" type="primary">nad2</name>
</gene>
<keyword evidence="6 17" id="KW-0679">Respiratory chain</keyword>
<feature type="transmembrane region" description="Helical" evidence="17">
    <location>
        <begin position="322"/>
        <end position="342"/>
    </location>
</feature>
<evidence type="ECO:0000256" key="14">
    <source>
        <dbReference type="ARBA" id="ARBA00023128"/>
    </source>
</evidence>
<dbReference type="EMBL" id="AB777217">
    <property type="protein sequence ID" value="BAO42898.1"/>
    <property type="molecule type" value="Genomic_DNA"/>
</dbReference>